<proteinExistence type="inferred from homology"/>
<evidence type="ECO:0000256" key="13">
    <source>
        <dbReference type="ARBA" id="ARBA00023012"/>
    </source>
</evidence>
<dbReference type="SUPFAM" id="SSF52172">
    <property type="entry name" value="CheY-like"/>
    <property type="match status" value="1"/>
</dbReference>
<comment type="catalytic activity">
    <reaction evidence="1">
        <text>ATP + protein L-histidine = ADP + protein N-phospho-L-histidine.</text>
        <dbReference type="EC" id="2.7.13.3"/>
    </reaction>
</comment>
<dbReference type="Pfam" id="PF00072">
    <property type="entry name" value="Response_reg"/>
    <property type="match status" value="1"/>
</dbReference>
<dbReference type="SMART" id="SM00448">
    <property type="entry name" value="REC"/>
    <property type="match status" value="1"/>
</dbReference>
<dbReference type="CDD" id="cd16922">
    <property type="entry name" value="HATPase_EvgS-ArcB-TorS-like"/>
    <property type="match status" value="1"/>
</dbReference>
<dbReference type="SMART" id="SM00304">
    <property type="entry name" value="HAMP"/>
    <property type="match status" value="1"/>
</dbReference>
<feature type="domain" description="Histidine kinase" evidence="19">
    <location>
        <begin position="1115"/>
        <end position="1344"/>
    </location>
</feature>
<evidence type="ECO:0000256" key="18">
    <source>
        <dbReference type="SAM" id="Coils"/>
    </source>
</evidence>
<dbReference type="PROSITE" id="PS50110">
    <property type="entry name" value="RESPONSE_REGULATORY"/>
    <property type="match status" value="1"/>
</dbReference>
<dbReference type="Pfam" id="PF00512">
    <property type="entry name" value="HisKA"/>
    <property type="match status" value="1"/>
</dbReference>
<dbReference type="InterPro" id="IPR003660">
    <property type="entry name" value="HAMP_dom"/>
</dbReference>
<comment type="similarity">
    <text evidence="3">In the N-terminal section; belongs to the phytochrome family.</text>
</comment>
<evidence type="ECO:0000259" key="21">
    <source>
        <dbReference type="PROSITE" id="PS50112"/>
    </source>
</evidence>
<dbReference type="InterPro" id="IPR003594">
    <property type="entry name" value="HATPase_dom"/>
</dbReference>
<keyword evidence="12" id="KW-1133">Transmembrane helix</keyword>
<dbReference type="PANTHER" id="PTHR43047">
    <property type="entry name" value="TWO-COMPONENT HISTIDINE PROTEIN KINASE"/>
    <property type="match status" value="1"/>
</dbReference>
<feature type="domain" description="Response regulatory" evidence="20">
    <location>
        <begin position="1370"/>
        <end position="1486"/>
    </location>
</feature>
<dbReference type="GO" id="GO:0009927">
    <property type="term" value="F:histidine phosphotransfer kinase activity"/>
    <property type="evidence" value="ECO:0007669"/>
    <property type="project" value="TreeGrafter"/>
</dbReference>
<name>A0A2T1C840_9CYAN</name>
<dbReference type="Pfam" id="PF02743">
    <property type="entry name" value="dCache_1"/>
    <property type="match status" value="1"/>
</dbReference>
<dbReference type="PROSITE" id="PS50112">
    <property type="entry name" value="PAS"/>
    <property type="match status" value="3"/>
</dbReference>
<dbReference type="SUPFAM" id="SSF55781">
    <property type="entry name" value="GAF domain-like"/>
    <property type="match status" value="1"/>
</dbReference>
<evidence type="ECO:0000256" key="6">
    <source>
        <dbReference type="ARBA" id="ARBA00022553"/>
    </source>
</evidence>
<dbReference type="FunFam" id="1.10.287.130:FF:000038">
    <property type="entry name" value="Sensory transduction histidine kinase"/>
    <property type="match status" value="1"/>
</dbReference>
<comment type="subcellular location">
    <subcellularLocation>
        <location evidence="2">Cell membrane</location>
        <topology evidence="2">Multi-pass membrane protein</topology>
    </subcellularLocation>
</comment>
<evidence type="ECO:0000256" key="15">
    <source>
        <dbReference type="ARBA" id="ARBA00023306"/>
    </source>
</evidence>
<dbReference type="Gene3D" id="6.10.340.10">
    <property type="match status" value="1"/>
</dbReference>
<keyword evidence="7" id="KW-0808">Transferase</keyword>
<dbReference type="PRINTS" id="PR00344">
    <property type="entry name" value="BCTRLSENSOR"/>
</dbReference>
<evidence type="ECO:0000256" key="2">
    <source>
        <dbReference type="ARBA" id="ARBA00004651"/>
    </source>
</evidence>
<dbReference type="InterPro" id="IPR011006">
    <property type="entry name" value="CheY-like_superfamily"/>
</dbReference>
<dbReference type="SUPFAM" id="SSF55874">
    <property type="entry name" value="ATPase domain of HSP90 chaperone/DNA topoisomerase II/histidine kinase"/>
    <property type="match status" value="1"/>
</dbReference>
<dbReference type="EMBL" id="PVWJ01000013">
    <property type="protein sequence ID" value="PSB04394.1"/>
    <property type="molecule type" value="Genomic_DNA"/>
</dbReference>
<feature type="coiled-coil region" evidence="18">
    <location>
        <begin position="1081"/>
        <end position="1111"/>
    </location>
</feature>
<evidence type="ECO:0000313" key="25">
    <source>
        <dbReference type="Proteomes" id="UP000238762"/>
    </source>
</evidence>
<evidence type="ECO:0000256" key="5">
    <source>
        <dbReference type="ARBA" id="ARBA00022475"/>
    </source>
</evidence>
<evidence type="ECO:0000256" key="8">
    <source>
        <dbReference type="ARBA" id="ARBA00022692"/>
    </source>
</evidence>
<evidence type="ECO:0000256" key="9">
    <source>
        <dbReference type="ARBA" id="ARBA00022741"/>
    </source>
</evidence>
<dbReference type="InterPro" id="IPR029016">
    <property type="entry name" value="GAF-like_dom_sf"/>
</dbReference>
<dbReference type="CDD" id="cd00130">
    <property type="entry name" value="PAS"/>
    <property type="match status" value="4"/>
</dbReference>
<dbReference type="PROSITE" id="PS50109">
    <property type="entry name" value="HIS_KIN"/>
    <property type="match status" value="1"/>
</dbReference>
<dbReference type="CDD" id="cd00082">
    <property type="entry name" value="HisKA"/>
    <property type="match status" value="1"/>
</dbReference>
<feature type="domain" description="PAC" evidence="22">
    <location>
        <begin position="498"/>
        <end position="548"/>
    </location>
</feature>
<evidence type="ECO:0000256" key="3">
    <source>
        <dbReference type="ARBA" id="ARBA00006402"/>
    </source>
</evidence>
<dbReference type="FunFam" id="3.30.565.10:FF:000010">
    <property type="entry name" value="Sensor histidine kinase RcsC"/>
    <property type="match status" value="1"/>
</dbReference>
<dbReference type="Gene3D" id="1.10.287.130">
    <property type="match status" value="1"/>
</dbReference>
<feature type="domain" description="PAC" evidence="22">
    <location>
        <begin position="627"/>
        <end position="679"/>
    </location>
</feature>
<keyword evidence="13" id="KW-0902">Two-component regulatory system</keyword>
<organism evidence="24 25">
    <name type="scientific">Merismopedia glauca CCAP 1448/3</name>
    <dbReference type="NCBI Taxonomy" id="1296344"/>
    <lineage>
        <taxon>Bacteria</taxon>
        <taxon>Bacillati</taxon>
        <taxon>Cyanobacteriota</taxon>
        <taxon>Cyanophyceae</taxon>
        <taxon>Synechococcales</taxon>
        <taxon>Merismopediaceae</taxon>
        <taxon>Merismopedia</taxon>
    </lineage>
</organism>
<dbReference type="GO" id="GO:0005524">
    <property type="term" value="F:ATP binding"/>
    <property type="evidence" value="ECO:0007669"/>
    <property type="project" value="UniProtKB-KW"/>
</dbReference>
<dbReference type="GO" id="GO:0005886">
    <property type="term" value="C:plasma membrane"/>
    <property type="evidence" value="ECO:0007669"/>
    <property type="project" value="UniProtKB-SubCell"/>
</dbReference>
<evidence type="ECO:0000313" key="24">
    <source>
        <dbReference type="EMBL" id="PSB04394.1"/>
    </source>
</evidence>
<dbReference type="InterPro" id="IPR033479">
    <property type="entry name" value="dCache_1"/>
</dbReference>
<dbReference type="CDD" id="cd17546">
    <property type="entry name" value="REC_hyHK_CKI1_RcsC-like"/>
    <property type="match status" value="1"/>
</dbReference>
<reference evidence="24 25" key="2">
    <citation type="submission" date="2018-03" db="EMBL/GenBank/DDBJ databases">
        <title>The ancient ancestry and fast evolution of plastids.</title>
        <authorList>
            <person name="Moore K.R."/>
            <person name="Magnabosco C."/>
            <person name="Momper L."/>
            <person name="Gold D.A."/>
            <person name="Bosak T."/>
            <person name="Fournier G.P."/>
        </authorList>
    </citation>
    <scope>NUCLEOTIDE SEQUENCE [LARGE SCALE GENOMIC DNA]</scope>
    <source>
        <strain evidence="24 25">CCAP 1448/3</strain>
    </source>
</reference>
<dbReference type="PROSITE" id="PS50113">
    <property type="entry name" value="PAC"/>
    <property type="match status" value="3"/>
</dbReference>
<dbReference type="InterPro" id="IPR000700">
    <property type="entry name" value="PAS-assoc_C"/>
</dbReference>
<keyword evidence="8" id="KW-0812">Transmembrane</keyword>
<dbReference type="SUPFAM" id="SSF158472">
    <property type="entry name" value="HAMP domain-like"/>
    <property type="match status" value="1"/>
</dbReference>
<keyword evidence="6 17" id="KW-0597">Phosphoprotein</keyword>
<evidence type="ECO:0000256" key="1">
    <source>
        <dbReference type="ARBA" id="ARBA00000085"/>
    </source>
</evidence>
<evidence type="ECO:0000256" key="12">
    <source>
        <dbReference type="ARBA" id="ARBA00022989"/>
    </source>
</evidence>
<dbReference type="GO" id="GO:0000155">
    <property type="term" value="F:phosphorelay sensor kinase activity"/>
    <property type="evidence" value="ECO:0007669"/>
    <property type="project" value="InterPro"/>
</dbReference>
<dbReference type="EC" id="2.7.13.3" evidence="4"/>
<dbReference type="Pfam" id="PF08448">
    <property type="entry name" value="PAS_4"/>
    <property type="match status" value="1"/>
</dbReference>
<feature type="domain" description="PAC" evidence="22">
    <location>
        <begin position="1046"/>
        <end position="1097"/>
    </location>
</feature>
<sequence>MLIAGTGGLTAWLSWRNGQEAIANVVNRLQDTIGDRIEQKLIAYLETPHLINRINADAVERGELKINDKASERYLARQIQHFQSVSWMYYGKHQGGFIGIERSSSDRSLQIVINEGYSGDREYRYRLNKKGDRQQRVPIEPKIYKARTRPWYQAAIEARQPAWSPIYSTFDPPYDPVISASLPVNDATGKFLGVVGADISLDEIGRFLHSLTVGESSQIFIVEHSGLLVASSTQDTPYIINGNTHKTERLPAQNSKNPLIASTMRYLARKFASFSQIDTKQQLEFEIEGKRQFLQVLPFHDDRGIDWSIVVVMPESDFTAQIDANRQTTIWLCLLGLGGAIALGIVVTNYISSPIRRLISATQAIANGELDRELPTATVNELDILSQAFNQMVGQLRQSYSKLEQSNQELEQRVAERTAALRESEEMFAKAFRASPQGVSISSRTSQQVIEVNESYLQYSGYSAAEIMGKKVVELPVWLSLQDPARISQILNENGFIRNLELDYRKKTGEIGTILLSAEIIELKGETCVLIVNNEITERRQVEAALRQSEAQFRTLVANIPGIVYRCACDSDWTMEFVGGAVRELTGYPAEDFIQNQVRSWASIIHPEDTAMVERIVDEGLAARQPYLIEFRIIDAQEQIHWFYEKGQGVFAEDGKLLWLDGAIFDISDRQQTEADLLERVHLSILTAEISTALTQSSTLPEMLKGCAEALWRRMNIAFARIWTLNEAEQVLELQASAGTYTHLDGTHSRIRVGEYKIGEIAQSRQPHLTNDVLHDPKVHDKEWVQREGMVAFAGYPLLVGERLVGVVAIFARQTLTDTMIQEMASVANAIALGIERKWAQDKLQATNAEMQALFAAMDEIILVGDRQGRILKIPQTRRQIRFHRPSQLVGKTLQEFFPAEQAALFLSYIQRTLEMQQTLSVEYCIPVGDQELWSEANISPIDADTVIWVSRDITDRRKAEEALRQSEARFQNLAANVPGIIYDFLIYADGSPGVEYVSTACREIYEVESETFYQQPKIVFDFVHPDDRQGFREAIAISNQTSEPLAHEWRIVTPSGKIKWLRANSRPERRNNGDIVRHGVLTEITEVKQAEEALKQAKQAAEVANLAKSEFLANMSHELRTPLNAILGFTQLMARDASLNPEQKSRLKIINNSGEHLLQLINDVLEMSKIEAGRIVLNKTSCDIYHLLDSLADLFQFKANVKGLQLVFDRESTVPQYITTDEGKLRQVLINLLSNAIKFTPEGSVTLRVRSQESGVQNSPLSPLSPPSLFFEVEDTGVGIPESELERIFEAFIQTEAGRESQSGTGLGLPISRKFVQMMGGEITVTSQLGAGTRFKFNIEVSLGDRTDRQRLAPDRYIVSLAPNQPDYRLLVVEDRWESRHLLVKLLESVGFQVREAENGQEAIAIWESWSPHLIWMDMRMPVMDGYAATRAIKSHLKGQATVIIALTASALEEEKAIVLSAGCDDFVRKPFREAVILEKIAEHLGVIYLDRELIGEDNQETAKLTPEMPASDLKLHLSQMSSSWIAQLHEAATLADTELIGKLIEEIPPAHASLAQALFSLAEDFSYQQIMLLTTI</sequence>
<keyword evidence="25" id="KW-1185">Reference proteome</keyword>
<feature type="coiled-coil region" evidence="18">
    <location>
        <begin position="393"/>
        <end position="427"/>
    </location>
</feature>
<dbReference type="InterPro" id="IPR035965">
    <property type="entry name" value="PAS-like_dom_sf"/>
</dbReference>
<keyword evidence="9" id="KW-0547">Nucleotide-binding</keyword>
<keyword evidence="11" id="KW-0067">ATP-binding</keyword>
<evidence type="ECO:0000256" key="17">
    <source>
        <dbReference type="PROSITE-ProRule" id="PRU00169"/>
    </source>
</evidence>
<evidence type="ECO:0000259" key="19">
    <source>
        <dbReference type="PROSITE" id="PS50109"/>
    </source>
</evidence>
<dbReference type="CDD" id="cd12913">
    <property type="entry name" value="PDC1_MCP_like"/>
    <property type="match status" value="1"/>
</dbReference>
<evidence type="ECO:0000256" key="4">
    <source>
        <dbReference type="ARBA" id="ARBA00012438"/>
    </source>
</evidence>
<dbReference type="InterPro" id="IPR005467">
    <property type="entry name" value="His_kinase_dom"/>
</dbReference>
<evidence type="ECO:0000256" key="7">
    <source>
        <dbReference type="ARBA" id="ARBA00022679"/>
    </source>
</evidence>
<dbReference type="Gene3D" id="3.30.450.20">
    <property type="entry name" value="PAS domain"/>
    <property type="match status" value="5"/>
</dbReference>
<comment type="caution">
    <text evidence="24">The sequence shown here is derived from an EMBL/GenBank/DDBJ whole genome shotgun (WGS) entry which is preliminary data.</text>
</comment>
<dbReference type="SMART" id="SM00387">
    <property type="entry name" value="HATPase_c"/>
    <property type="match status" value="1"/>
</dbReference>
<dbReference type="SMART" id="SM00388">
    <property type="entry name" value="HisKA"/>
    <property type="match status" value="1"/>
</dbReference>
<feature type="modified residue" description="4-aspartylphosphate" evidence="17">
    <location>
        <position position="1419"/>
    </location>
</feature>
<dbReference type="PANTHER" id="PTHR43047:SF72">
    <property type="entry name" value="OSMOSENSING HISTIDINE PROTEIN KINASE SLN1"/>
    <property type="match status" value="1"/>
</dbReference>
<evidence type="ECO:0000259" key="20">
    <source>
        <dbReference type="PROSITE" id="PS50110"/>
    </source>
</evidence>
<reference evidence="24 25" key="1">
    <citation type="submission" date="2018-02" db="EMBL/GenBank/DDBJ databases">
        <authorList>
            <person name="Cohen D.B."/>
            <person name="Kent A.D."/>
        </authorList>
    </citation>
    <scope>NUCLEOTIDE SEQUENCE [LARGE SCALE GENOMIC DNA]</scope>
    <source>
        <strain evidence="24 25">CCAP 1448/3</strain>
    </source>
</reference>
<evidence type="ECO:0000256" key="11">
    <source>
        <dbReference type="ARBA" id="ARBA00022840"/>
    </source>
</evidence>
<evidence type="ECO:0000256" key="16">
    <source>
        <dbReference type="ARBA" id="ARBA00074306"/>
    </source>
</evidence>
<evidence type="ECO:0000259" key="22">
    <source>
        <dbReference type="PROSITE" id="PS50113"/>
    </source>
</evidence>
<evidence type="ECO:0000256" key="14">
    <source>
        <dbReference type="ARBA" id="ARBA00023136"/>
    </source>
</evidence>
<evidence type="ECO:0000259" key="23">
    <source>
        <dbReference type="PROSITE" id="PS50885"/>
    </source>
</evidence>
<dbReference type="Proteomes" id="UP000238762">
    <property type="component" value="Unassembled WGS sequence"/>
</dbReference>
<gene>
    <name evidence="24" type="ORF">C7B64_04255</name>
</gene>
<dbReference type="InterPro" id="IPR003018">
    <property type="entry name" value="GAF"/>
</dbReference>
<dbReference type="Pfam" id="PF02518">
    <property type="entry name" value="HATPase_c"/>
    <property type="match status" value="1"/>
</dbReference>
<dbReference type="InterPro" id="IPR001789">
    <property type="entry name" value="Sig_transdc_resp-reg_receiver"/>
</dbReference>
<dbReference type="Gene3D" id="3.30.450.40">
    <property type="match status" value="1"/>
</dbReference>
<dbReference type="Pfam" id="PF13185">
    <property type="entry name" value="GAF_2"/>
    <property type="match status" value="1"/>
</dbReference>
<dbReference type="InterPro" id="IPR036890">
    <property type="entry name" value="HATPase_C_sf"/>
</dbReference>
<dbReference type="InterPro" id="IPR001610">
    <property type="entry name" value="PAC"/>
</dbReference>
<dbReference type="InterPro" id="IPR013656">
    <property type="entry name" value="PAS_4"/>
</dbReference>
<keyword evidence="15" id="KW-0131">Cell cycle</keyword>
<accession>A0A2T1C840</accession>
<dbReference type="InterPro" id="IPR004358">
    <property type="entry name" value="Sig_transdc_His_kin-like_C"/>
</dbReference>
<dbReference type="Gene3D" id="3.30.565.10">
    <property type="entry name" value="Histidine kinase-like ATPase, C-terminal domain"/>
    <property type="match status" value="1"/>
</dbReference>
<dbReference type="InterPro" id="IPR013655">
    <property type="entry name" value="PAS_fold_3"/>
</dbReference>
<keyword evidence="10" id="KW-0418">Kinase</keyword>
<protein>
    <recommendedName>
        <fullName evidence="16">Circadian input-output histidine kinase CikA</fullName>
        <ecNumber evidence="4">2.7.13.3</ecNumber>
    </recommendedName>
</protein>
<keyword evidence="18" id="KW-0175">Coiled coil</keyword>
<feature type="domain" description="PAS" evidence="21">
    <location>
        <begin position="424"/>
        <end position="473"/>
    </location>
</feature>
<dbReference type="CDD" id="cd06225">
    <property type="entry name" value="HAMP"/>
    <property type="match status" value="1"/>
</dbReference>
<dbReference type="SMART" id="SM00065">
    <property type="entry name" value="GAF"/>
    <property type="match status" value="1"/>
</dbReference>
<dbReference type="Pfam" id="PF00672">
    <property type="entry name" value="HAMP"/>
    <property type="match status" value="1"/>
</dbReference>
<dbReference type="SMART" id="SM00086">
    <property type="entry name" value="PAC"/>
    <property type="match status" value="4"/>
</dbReference>
<dbReference type="NCBIfam" id="TIGR00229">
    <property type="entry name" value="sensory_box"/>
    <property type="match status" value="4"/>
</dbReference>
<feature type="domain" description="HAMP" evidence="23">
    <location>
        <begin position="349"/>
        <end position="401"/>
    </location>
</feature>
<dbReference type="Pfam" id="PF13426">
    <property type="entry name" value="PAS_9"/>
    <property type="match status" value="1"/>
</dbReference>
<keyword evidence="5" id="KW-1003">Cell membrane</keyword>
<dbReference type="SMART" id="SM00091">
    <property type="entry name" value="PAS"/>
    <property type="match status" value="4"/>
</dbReference>
<dbReference type="Pfam" id="PF08447">
    <property type="entry name" value="PAS_3"/>
    <property type="match status" value="2"/>
</dbReference>
<feature type="domain" description="PAS" evidence="21">
    <location>
        <begin position="847"/>
        <end position="917"/>
    </location>
</feature>
<dbReference type="Gene3D" id="3.40.50.2300">
    <property type="match status" value="1"/>
</dbReference>
<dbReference type="SUPFAM" id="SSF55785">
    <property type="entry name" value="PYP-like sensor domain (PAS domain)"/>
    <property type="match status" value="4"/>
</dbReference>
<feature type="domain" description="PAS" evidence="21">
    <location>
        <begin position="549"/>
        <end position="624"/>
    </location>
</feature>
<dbReference type="InterPro" id="IPR036097">
    <property type="entry name" value="HisK_dim/P_sf"/>
</dbReference>
<dbReference type="PROSITE" id="PS50885">
    <property type="entry name" value="HAMP"/>
    <property type="match status" value="1"/>
</dbReference>
<keyword evidence="14" id="KW-0472">Membrane</keyword>
<dbReference type="InterPro" id="IPR003661">
    <property type="entry name" value="HisK_dim/P_dom"/>
</dbReference>
<evidence type="ECO:0000256" key="10">
    <source>
        <dbReference type="ARBA" id="ARBA00022777"/>
    </source>
</evidence>
<dbReference type="SUPFAM" id="SSF47384">
    <property type="entry name" value="Homodimeric domain of signal transducing histidine kinase"/>
    <property type="match status" value="1"/>
</dbReference>
<dbReference type="InterPro" id="IPR000014">
    <property type="entry name" value="PAS"/>
</dbReference>